<evidence type="ECO:0000259" key="5">
    <source>
        <dbReference type="Pfam" id="PF00462"/>
    </source>
</evidence>
<evidence type="ECO:0000256" key="3">
    <source>
        <dbReference type="ARBA" id="ARBA00023014"/>
    </source>
</evidence>
<dbReference type="GO" id="GO:0051536">
    <property type="term" value="F:iron-sulfur cluster binding"/>
    <property type="evidence" value="ECO:0007669"/>
    <property type="project" value="UniProtKB-KW"/>
</dbReference>
<dbReference type="InterPro" id="IPR013766">
    <property type="entry name" value="Thioredoxin_domain"/>
</dbReference>
<dbReference type="InterPro" id="IPR002109">
    <property type="entry name" value="Glutaredoxin"/>
</dbReference>
<dbReference type="InterPro" id="IPR036249">
    <property type="entry name" value="Thioredoxin-like_sf"/>
</dbReference>
<dbReference type="EMBL" id="HBIV01005915">
    <property type="protein sequence ID" value="CAE0650412.1"/>
    <property type="molecule type" value="Transcribed_RNA"/>
</dbReference>
<dbReference type="GO" id="GO:0005634">
    <property type="term" value="C:nucleus"/>
    <property type="evidence" value="ECO:0007669"/>
    <property type="project" value="TreeGrafter"/>
</dbReference>
<dbReference type="AlphaFoldDB" id="A0A6V3JE06"/>
<evidence type="ECO:0000313" key="7">
    <source>
        <dbReference type="EMBL" id="CAE0650412.1"/>
    </source>
</evidence>
<dbReference type="Gene3D" id="3.40.30.10">
    <property type="entry name" value="Glutaredoxin"/>
    <property type="match status" value="2"/>
</dbReference>
<sequence>MLVVATKKEHDKALAARKPDALTVLYFWADWSDECKQMTSVMQVLAKDHSEVAFLTVEAESVDGVADLYPIEEVPAFILLKGSSTKPVDVIVGANPPKLVEAIKKHSVKKTAATKTESKEDINTRLSKLVNAAPVMLFMKGSPENARCKFSKKIVGLLKEEKVIYSYFDILTDEEVRQGLKTFSNWKTFPQLYIKGKLVGGVDVVAAHIEEGEFRDLLPKGITLHIGKSADTTGMNFTRIVQG</sequence>
<dbReference type="GO" id="GO:0005829">
    <property type="term" value="C:cytosol"/>
    <property type="evidence" value="ECO:0007669"/>
    <property type="project" value="TreeGrafter"/>
</dbReference>
<organism evidence="7">
    <name type="scientific">Lotharella globosa</name>
    <dbReference type="NCBI Taxonomy" id="91324"/>
    <lineage>
        <taxon>Eukaryota</taxon>
        <taxon>Sar</taxon>
        <taxon>Rhizaria</taxon>
        <taxon>Cercozoa</taxon>
        <taxon>Chlorarachniophyceae</taxon>
        <taxon>Lotharella</taxon>
    </lineage>
</organism>
<feature type="domain" description="Glutaredoxin" evidence="5">
    <location>
        <begin position="135"/>
        <end position="199"/>
    </location>
</feature>
<accession>A0A6V3JE06</accession>
<evidence type="ECO:0000313" key="6">
    <source>
        <dbReference type="EMBL" id="CAE0650410.1"/>
    </source>
</evidence>
<protein>
    <submittedName>
        <fullName evidence="7">Uncharacterized protein</fullName>
    </submittedName>
</protein>
<evidence type="ECO:0000256" key="2">
    <source>
        <dbReference type="ARBA" id="ARBA00023004"/>
    </source>
</evidence>
<dbReference type="EMBL" id="HBIV01005913">
    <property type="protein sequence ID" value="CAE0650410.1"/>
    <property type="molecule type" value="Transcribed_RNA"/>
</dbReference>
<dbReference type="Pfam" id="PF00462">
    <property type="entry name" value="Glutaredoxin"/>
    <property type="match status" value="1"/>
</dbReference>
<evidence type="ECO:0000259" key="4">
    <source>
        <dbReference type="Pfam" id="PF00085"/>
    </source>
</evidence>
<name>A0A6V3JE06_9EUKA</name>
<dbReference type="GO" id="GO:0006879">
    <property type="term" value="P:intracellular iron ion homeostasis"/>
    <property type="evidence" value="ECO:0007669"/>
    <property type="project" value="TreeGrafter"/>
</dbReference>
<keyword evidence="1" id="KW-0479">Metal-binding</keyword>
<evidence type="ECO:0000256" key="1">
    <source>
        <dbReference type="ARBA" id="ARBA00022723"/>
    </source>
</evidence>
<dbReference type="InterPro" id="IPR033658">
    <property type="entry name" value="GRX_PICOT-like"/>
</dbReference>
<dbReference type="Pfam" id="PF00085">
    <property type="entry name" value="Thioredoxin"/>
    <property type="match status" value="1"/>
</dbReference>
<dbReference type="PANTHER" id="PTHR10293">
    <property type="entry name" value="GLUTAREDOXIN FAMILY MEMBER"/>
    <property type="match status" value="1"/>
</dbReference>
<dbReference type="CDD" id="cd03028">
    <property type="entry name" value="GRX_PICOT_like"/>
    <property type="match status" value="1"/>
</dbReference>
<reference evidence="7" key="1">
    <citation type="submission" date="2021-01" db="EMBL/GenBank/DDBJ databases">
        <authorList>
            <person name="Corre E."/>
            <person name="Pelletier E."/>
            <person name="Niang G."/>
            <person name="Scheremetjew M."/>
            <person name="Finn R."/>
            <person name="Kale V."/>
            <person name="Holt S."/>
            <person name="Cochrane G."/>
            <person name="Meng A."/>
            <person name="Brown T."/>
            <person name="Cohen L."/>
        </authorList>
    </citation>
    <scope>NUCLEOTIDE SEQUENCE</scope>
    <source>
        <strain evidence="7">CCCM811</strain>
    </source>
</reference>
<keyword evidence="2" id="KW-0408">Iron</keyword>
<gene>
    <name evidence="6" type="ORF">LGLO00237_LOCUS4268</name>
    <name evidence="7" type="ORF">LGLO00237_LOCUS4270</name>
</gene>
<dbReference type="SUPFAM" id="SSF52833">
    <property type="entry name" value="Thioredoxin-like"/>
    <property type="match status" value="2"/>
</dbReference>
<proteinExistence type="predicted"/>
<feature type="domain" description="Thioredoxin" evidence="4">
    <location>
        <begin position="3"/>
        <end position="104"/>
    </location>
</feature>
<dbReference type="PANTHER" id="PTHR10293:SF73">
    <property type="entry name" value="GLUTAREDOXIN-3"/>
    <property type="match status" value="1"/>
</dbReference>
<dbReference type="InterPro" id="IPR004480">
    <property type="entry name" value="Monothiol_GRX-rel"/>
</dbReference>
<keyword evidence="3" id="KW-0411">Iron-sulfur</keyword>
<dbReference type="GO" id="GO:0046872">
    <property type="term" value="F:metal ion binding"/>
    <property type="evidence" value="ECO:0007669"/>
    <property type="project" value="UniProtKB-KW"/>
</dbReference>
<dbReference type="PROSITE" id="PS51354">
    <property type="entry name" value="GLUTAREDOXIN_2"/>
    <property type="match status" value="1"/>
</dbReference>
<dbReference type="FunFam" id="3.40.30.10:FF:000012">
    <property type="entry name" value="Monothiol glutaredoxin"/>
    <property type="match status" value="1"/>
</dbReference>